<protein>
    <recommendedName>
        <fullName evidence="3">C2H2-type domain-containing protein</fullName>
    </recommendedName>
</protein>
<evidence type="ECO:0000256" key="1">
    <source>
        <dbReference type="PROSITE-ProRule" id="PRU00042"/>
    </source>
</evidence>
<evidence type="ECO:0000313" key="4">
    <source>
        <dbReference type="EMBL" id="KAJ5159635.1"/>
    </source>
</evidence>
<feature type="domain" description="C2H2-type" evidence="3">
    <location>
        <begin position="199"/>
        <end position="225"/>
    </location>
</feature>
<organism evidence="4 5">
    <name type="scientific">Penicillium canariense</name>
    <dbReference type="NCBI Taxonomy" id="189055"/>
    <lineage>
        <taxon>Eukaryota</taxon>
        <taxon>Fungi</taxon>
        <taxon>Dikarya</taxon>
        <taxon>Ascomycota</taxon>
        <taxon>Pezizomycotina</taxon>
        <taxon>Eurotiomycetes</taxon>
        <taxon>Eurotiomycetidae</taxon>
        <taxon>Eurotiales</taxon>
        <taxon>Aspergillaceae</taxon>
        <taxon>Penicillium</taxon>
    </lineage>
</organism>
<dbReference type="InterPro" id="IPR013087">
    <property type="entry name" value="Znf_C2H2_type"/>
</dbReference>
<dbReference type="AlphaFoldDB" id="A0A9W9LJ53"/>
<reference evidence="4" key="2">
    <citation type="journal article" date="2023" name="IMA Fungus">
        <title>Comparative genomic study of the Penicillium genus elucidates a diverse pangenome and 15 lateral gene transfer events.</title>
        <authorList>
            <person name="Petersen C."/>
            <person name="Sorensen T."/>
            <person name="Nielsen M.R."/>
            <person name="Sondergaard T.E."/>
            <person name="Sorensen J.L."/>
            <person name="Fitzpatrick D.A."/>
            <person name="Frisvad J.C."/>
            <person name="Nielsen K.L."/>
        </authorList>
    </citation>
    <scope>NUCLEOTIDE SEQUENCE</scope>
    <source>
        <strain evidence="4">IBT 26290</strain>
    </source>
</reference>
<gene>
    <name evidence="4" type="ORF">N7482_006639</name>
</gene>
<feature type="compositionally biased region" description="Low complexity" evidence="2">
    <location>
        <begin position="72"/>
        <end position="88"/>
    </location>
</feature>
<feature type="compositionally biased region" description="Polar residues" evidence="2">
    <location>
        <begin position="18"/>
        <end position="32"/>
    </location>
</feature>
<dbReference type="PROSITE" id="PS50157">
    <property type="entry name" value="ZINC_FINGER_C2H2_2"/>
    <property type="match status" value="1"/>
</dbReference>
<dbReference type="SUPFAM" id="SSF57667">
    <property type="entry name" value="beta-beta-alpha zinc fingers"/>
    <property type="match status" value="1"/>
</dbReference>
<dbReference type="RefSeq" id="XP_056541193.1">
    <property type="nucleotide sequence ID" value="XM_056688764.1"/>
</dbReference>
<keyword evidence="5" id="KW-1185">Reference proteome</keyword>
<sequence length="225" mass="24599">MASGLTNFTPDGYPRRLTQASQQDWGGNNGYSTYHRPPPRGVQASHAVRNAALSQGRNTPDAGVVRGPPSPFSLSSRSSRSPLMASPWAPANLAPPPLSPGNSPASSFLVEIRDAASNSSIDRRPLAVNNMPHNRMSFNSYDRIDGPVAQRPYHPVEAEGDGSNVIRCGWRDCSYSGVFSRKASLWRHIQDRHIAQNEFQCLICPMAFGRRDKLTAHVRNAHSGI</sequence>
<dbReference type="EMBL" id="JAPQKN010000004">
    <property type="protein sequence ID" value="KAJ5159635.1"/>
    <property type="molecule type" value="Genomic_DNA"/>
</dbReference>
<dbReference type="GO" id="GO:0008270">
    <property type="term" value="F:zinc ion binding"/>
    <property type="evidence" value="ECO:0007669"/>
    <property type="project" value="UniProtKB-KW"/>
</dbReference>
<dbReference type="GeneID" id="81427940"/>
<evidence type="ECO:0000313" key="5">
    <source>
        <dbReference type="Proteomes" id="UP001149163"/>
    </source>
</evidence>
<feature type="region of interest" description="Disordered" evidence="2">
    <location>
        <begin position="1"/>
        <end position="88"/>
    </location>
</feature>
<dbReference type="PROSITE" id="PS00028">
    <property type="entry name" value="ZINC_FINGER_C2H2_1"/>
    <property type="match status" value="1"/>
</dbReference>
<dbReference type="Pfam" id="PF00096">
    <property type="entry name" value="zf-C2H2"/>
    <property type="match status" value="1"/>
</dbReference>
<keyword evidence="1" id="KW-0862">Zinc</keyword>
<keyword evidence="1" id="KW-0479">Metal-binding</keyword>
<dbReference type="Gene3D" id="3.30.160.60">
    <property type="entry name" value="Classic Zinc Finger"/>
    <property type="match status" value="2"/>
</dbReference>
<evidence type="ECO:0000259" key="3">
    <source>
        <dbReference type="PROSITE" id="PS50157"/>
    </source>
</evidence>
<dbReference type="Proteomes" id="UP001149163">
    <property type="component" value="Unassembled WGS sequence"/>
</dbReference>
<dbReference type="SMART" id="SM00355">
    <property type="entry name" value="ZnF_C2H2"/>
    <property type="match status" value="2"/>
</dbReference>
<keyword evidence="1" id="KW-0863">Zinc-finger</keyword>
<accession>A0A9W9LJ53</accession>
<evidence type="ECO:0000256" key="2">
    <source>
        <dbReference type="SAM" id="MobiDB-lite"/>
    </source>
</evidence>
<dbReference type="OrthoDB" id="654211at2759"/>
<dbReference type="InterPro" id="IPR036236">
    <property type="entry name" value="Znf_C2H2_sf"/>
</dbReference>
<comment type="caution">
    <text evidence="4">The sequence shown here is derived from an EMBL/GenBank/DDBJ whole genome shotgun (WGS) entry which is preliminary data.</text>
</comment>
<reference evidence="4" key="1">
    <citation type="submission" date="2022-11" db="EMBL/GenBank/DDBJ databases">
        <authorList>
            <person name="Petersen C."/>
        </authorList>
    </citation>
    <scope>NUCLEOTIDE SEQUENCE</scope>
    <source>
        <strain evidence="4">IBT 26290</strain>
    </source>
</reference>
<name>A0A9W9LJ53_9EURO</name>
<proteinExistence type="predicted"/>